<dbReference type="SUPFAM" id="SSF56214">
    <property type="entry name" value="4'-phosphopantetheinyl transferase"/>
    <property type="match status" value="2"/>
</dbReference>
<reference evidence="4 5" key="2">
    <citation type="journal article" date="2012" name="J. Bacteriol.">
        <title>Complete genome sequences of six strains of the genus Methylobacterium.</title>
        <authorList>
            <person name="Marx C.J."/>
            <person name="Bringel F."/>
            <person name="Chistoserdova L."/>
            <person name="Moulin L."/>
            <person name="Farhan Ul Haque M."/>
            <person name="Fleischman D.E."/>
            <person name="Gruffaz C."/>
            <person name="Jourand P."/>
            <person name="Knief C."/>
            <person name="Lee M.C."/>
            <person name="Muller E.E."/>
            <person name="Nadalig T."/>
            <person name="Peyraud R."/>
            <person name="Roselli S."/>
            <person name="Russ L."/>
            <person name="Goodwin L.A."/>
            <person name="Ivanova N."/>
            <person name="Kyrpides N."/>
            <person name="Lajus A."/>
            <person name="Land M.L."/>
            <person name="Medigue C."/>
            <person name="Mikhailova N."/>
            <person name="Nolan M."/>
            <person name="Woyke T."/>
            <person name="Stolyar S."/>
            <person name="Vorholt J.A."/>
            <person name="Vuilleumier S."/>
        </authorList>
    </citation>
    <scope>NUCLEOTIDE SEQUENCE [LARGE SCALE GENOMIC DNA]</scope>
    <source>
        <strain evidence="5">CM4 / NCIMB 13688</strain>
    </source>
</reference>
<dbReference type="GO" id="GO:0008897">
    <property type="term" value="F:holo-[acyl-carrier-protein] synthase activity"/>
    <property type="evidence" value="ECO:0007669"/>
    <property type="project" value="InterPro"/>
</dbReference>
<feature type="region of interest" description="Disordered" evidence="2">
    <location>
        <begin position="284"/>
        <end position="304"/>
    </location>
</feature>
<dbReference type="AlphaFoldDB" id="B7KUB7"/>
<evidence type="ECO:0000313" key="4">
    <source>
        <dbReference type="EMBL" id="ACK82622.1"/>
    </source>
</evidence>
<reference evidence="5" key="1">
    <citation type="submission" date="2008-12" db="EMBL/GenBank/DDBJ databases">
        <title>Complete sequence of chromosome of Methylobacterium chloromethanicum CM4.</title>
        <authorList>
            <consortium name="US DOE Joint Genome Institute"/>
            <person name="Lucas S."/>
            <person name="Copeland A."/>
            <person name="Lapidus A."/>
            <person name="Glavina del Rio T."/>
            <person name="Dalin E."/>
            <person name="Tice H."/>
            <person name="Bruce D."/>
            <person name="Goodwin L."/>
            <person name="Pitluck S."/>
            <person name="Chertkov O."/>
            <person name="Brettin T."/>
            <person name="Detter J.C."/>
            <person name="Han C."/>
            <person name="Larimer F."/>
            <person name="Land M."/>
            <person name="Hauser L."/>
            <person name="Kyrpides N."/>
            <person name="Mikhailova N."/>
            <person name="Marx C."/>
            <person name="Richardson P."/>
        </authorList>
    </citation>
    <scope>NUCLEOTIDE SEQUENCE [LARGE SCALE GENOMIC DNA]</scope>
    <source>
        <strain evidence="5">CM4 / NCIMB 13688</strain>
    </source>
</reference>
<dbReference type="KEGG" id="mch:Mchl_1759"/>
<evidence type="ECO:0000256" key="2">
    <source>
        <dbReference type="SAM" id="MobiDB-lite"/>
    </source>
</evidence>
<dbReference type="InterPro" id="IPR008278">
    <property type="entry name" value="4-PPantetheinyl_Trfase_dom"/>
</dbReference>
<dbReference type="Proteomes" id="UP000002385">
    <property type="component" value="Chromosome"/>
</dbReference>
<accession>B7KUB7</accession>
<organism evidence="4 5">
    <name type="scientific">Methylorubrum extorquens (strain CM4 / NCIMB 13688)</name>
    <name type="common">Methylobacterium extorquens</name>
    <dbReference type="NCBI Taxonomy" id="440085"/>
    <lineage>
        <taxon>Bacteria</taxon>
        <taxon>Pseudomonadati</taxon>
        <taxon>Pseudomonadota</taxon>
        <taxon>Alphaproteobacteria</taxon>
        <taxon>Hyphomicrobiales</taxon>
        <taxon>Methylobacteriaceae</taxon>
        <taxon>Methylorubrum</taxon>
    </lineage>
</organism>
<dbReference type="Pfam" id="PF01648">
    <property type="entry name" value="ACPS"/>
    <property type="match status" value="1"/>
</dbReference>
<proteinExistence type="predicted"/>
<dbReference type="Gene3D" id="3.90.470.20">
    <property type="entry name" value="4'-phosphopantetheinyl transferase domain"/>
    <property type="match status" value="2"/>
</dbReference>
<dbReference type="GO" id="GO:0000287">
    <property type="term" value="F:magnesium ion binding"/>
    <property type="evidence" value="ECO:0007669"/>
    <property type="project" value="InterPro"/>
</dbReference>
<dbReference type="EMBL" id="CP001298">
    <property type="protein sequence ID" value="ACK82622.1"/>
    <property type="molecule type" value="Genomic_DNA"/>
</dbReference>
<gene>
    <name evidence="4" type="ordered locus">Mchl_1759</name>
</gene>
<evidence type="ECO:0000259" key="3">
    <source>
        <dbReference type="Pfam" id="PF01648"/>
    </source>
</evidence>
<dbReference type="InterPro" id="IPR037143">
    <property type="entry name" value="4-PPantetheinyl_Trfase_dom_sf"/>
</dbReference>
<name>B7KUB7_METC4</name>
<feature type="region of interest" description="Disordered" evidence="2">
    <location>
        <begin position="1"/>
        <end position="22"/>
    </location>
</feature>
<evidence type="ECO:0000256" key="1">
    <source>
        <dbReference type="ARBA" id="ARBA00022679"/>
    </source>
</evidence>
<feature type="compositionally biased region" description="Low complexity" evidence="2">
    <location>
        <begin position="10"/>
        <end position="22"/>
    </location>
</feature>
<keyword evidence="1 4" id="KW-0808">Transferase</keyword>
<sequence length="304" mass="32305">MREGKRGEWAAMTGEESAESAAGAGTAVPLVRSLRLTLEAPRTGPIQAVLALASAPLNWLDAHRGGFLHAHEEALLTDRLHARRRHGLLIGRYAAKCALAAFRPELDPRDLAIRPGVLEQPVLSGAGVENLGISLSHAGPVAVAVVFPEACPMGIDLERIQPANIALLTRQTLAAERRQIAARLDAPEAERLTRLWCLKEALSKTLRCGLTVPLDLLAVGSVVAEPPGLGVTFANFAQYRGLSLAAGDLAAALVLPRPPAAALAVEAAAWEELRSGLAEAARRWRAEDAVPPPRDGDREETGHR</sequence>
<evidence type="ECO:0000313" key="5">
    <source>
        <dbReference type="Proteomes" id="UP000002385"/>
    </source>
</evidence>
<protein>
    <submittedName>
        <fullName evidence="4">4'-phosphopantetheinyl transferase</fullName>
    </submittedName>
</protein>
<feature type="domain" description="4'-phosphopantetheinyl transferase" evidence="3">
    <location>
        <begin position="152"/>
        <end position="221"/>
    </location>
</feature>
<dbReference type="HOGENOM" id="CLU_082087_0_0_5"/>